<evidence type="ECO:0000256" key="1">
    <source>
        <dbReference type="ARBA" id="ARBA00004571"/>
    </source>
</evidence>
<organism evidence="16 17">
    <name type="scientific">Novosphingobium aquae</name>
    <dbReference type="NCBI Taxonomy" id="3133435"/>
    <lineage>
        <taxon>Bacteria</taxon>
        <taxon>Pseudomonadati</taxon>
        <taxon>Pseudomonadota</taxon>
        <taxon>Alphaproteobacteria</taxon>
        <taxon>Sphingomonadales</taxon>
        <taxon>Sphingomonadaceae</taxon>
        <taxon>Novosphingobium</taxon>
    </lineage>
</organism>
<dbReference type="Pfam" id="PF07715">
    <property type="entry name" value="Plug"/>
    <property type="match status" value="1"/>
</dbReference>
<feature type="signal peptide" evidence="13">
    <location>
        <begin position="1"/>
        <end position="29"/>
    </location>
</feature>
<proteinExistence type="inferred from homology"/>
<dbReference type="Pfam" id="PF00593">
    <property type="entry name" value="TonB_dep_Rec_b-barrel"/>
    <property type="match status" value="1"/>
</dbReference>
<keyword evidence="10 11" id="KW-0998">Cell outer membrane</keyword>
<evidence type="ECO:0000313" key="17">
    <source>
        <dbReference type="Proteomes" id="UP001379235"/>
    </source>
</evidence>
<dbReference type="Gene3D" id="2.40.170.20">
    <property type="entry name" value="TonB-dependent receptor, beta-barrel domain"/>
    <property type="match status" value="2"/>
</dbReference>
<evidence type="ECO:0000256" key="11">
    <source>
        <dbReference type="PROSITE-ProRule" id="PRU01360"/>
    </source>
</evidence>
<gene>
    <name evidence="16" type="ORF">WG900_19200</name>
</gene>
<evidence type="ECO:0000256" key="9">
    <source>
        <dbReference type="ARBA" id="ARBA00023136"/>
    </source>
</evidence>
<evidence type="ECO:0000256" key="8">
    <source>
        <dbReference type="ARBA" id="ARBA00023077"/>
    </source>
</evidence>
<dbReference type="PROSITE" id="PS52016">
    <property type="entry name" value="TONB_DEPENDENT_REC_3"/>
    <property type="match status" value="1"/>
</dbReference>
<evidence type="ECO:0000256" key="4">
    <source>
        <dbReference type="ARBA" id="ARBA00022496"/>
    </source>
</evidence>
<protein>
    <submittedName>
        <fullName evidence="16">TonB-dependent receptor</fullName>
    </submittedName>
</protein>
<evidence type="ECO:0000313" key="16">
    <source>
        <dbReference type="EMBL" id="MEJ6012037.1"/>
    </source>
</evidence>
<evidence type="ECO:0000259" key="15">
    <source>
        <dbReference type="Pfam" id="PF07715"/>
    </source>
</evidence>
<keyword evidence="3 11" id="KW-1134">Transmembrane beta strand</keyword>
<dbReference type="RefSeq" id="WP_339969842.1">
    <property type="nucleotide sequence ID" value="NZ_JBBHJY010000013.1"/>
</dbReference>
<evidence type="ECO:0000256" key="13">
    <source>
        <dbReference type="SAM" id="SignalP"/>
    </source>
</evidence>
<evidence type="ECO:0000259" key="14">
    <source>
        <dbReference type="Pfam" id="PF00593"/>
    </source>
</evidence>
<dbReference type="SUPFAM" id="SSF56935">
    <property type="entry name" value="Porins"/>
    <property type="match status" value="1"/>
</dbReference>
<comment type="subcellular location">
    <subcellularLocation>
        <location evidence="1 11">Cell outer membrane</location>
        <topology evidence="1 11">Multi-pass membrane protein</topology>
    </subcellularLocation>
</comment>
<keyword evidence="17" id="KW-1185">Reference proteome</keyword>
<keyword evidence="7" id="KW-0406">Ion transport</keyword>
<evidence type="ECO:0000256" key="12">
    <source>
        <dbReference type="RuleBase" id="RU003357"/>
    </source>
</evidence>
<feature type="domain" description="TonB-dependent receptor-like beta-barrel" evidence="14">
    <location>
        <begin position="316"/>
        <end position="773"/>
    </location>
</feature>
<keyword evidence="5 11" id="KW-0812">Transmembrane</keyword>
<evidence type="ECO:0000256" key="10">
    <source>
        <dbReference type="ARBA" id="ARBA00023237"/>
    </source>
</evidence>
<dbReference type="PANTHER" id="PTHR32552:SF81">
    <property type="entry name" value="TONB-DEPENDENT OUTER MEMBRANE RECEPTOR"/>
    <property type="match status" value="1"/>
</dbReference>
<keyword evidence="4" id="KW-0410">Iron transport</keyword>
<keyword evidence="6" id="KW-0408">Iron</keyword>
<dbReference type="Proteomes" id="UP001379235">
    <property type="component" value="Unassembled WGS sequence"/>
</dbReference>
<keyword evidence="13" id="KW-0732">Signal</keyword>
<feature type="domain" description="TonB-dependent receptor plug" evidence="15">
    <location>
        <begin position="58"/>
        <end position="169"/>
    </location>
</feature>
<evidence type="ECO:0000256" key="5">
    <source>
        <dbReference type="ARBA" id="ARBA00022692"/>
    </source>
</evidence>
<name>A0ABU8SDQ0_9SPHN</name>
<keyword evidence="2 11" id="KW-0813">Transport</keyword>
<evidence type="ECO:0000256" key="7">
    <source>
        <dbReference type="ARBA" id="ARBA00023065"/>
    </source>
</evidence>
<dbReference type="PANTHER" id="PTHR32552">
    <property type="entry name" value="FERRICHROME IRON RECEPTOR-RELATED"/>
    <property type="match status" value="1"/>
</dbReference>
<keyword evidence="16" id="KW-0675">Receptor</keyword>
<dbReference type="InterPro" id="IPR036942">
    <property type="entry name" value="Beta-barrel_TonB_sf"/>
</dbReference>
<feature type="chain" id="PRO_5045176946" evidence="13">
    <location>
        <begin position="30"/>
        <end position="826"/>
    </location>
</feature>
<sequence length="826" mass="88889">MKLNLKSLARIGASGGAMMLVLANSAALAQQSEPQDDVAANAGIAEIIVTAQRSETKLQDTPLSIVAVGGAELQRQGTDSLSGFDTFIPNVTIGGTAAQGNAIINVAIRGIGGAPQGFITQEGAVGIYVDDILFARPNGALLDLLDVERVEVLRGPQGTLFGRNTAGGAIRYVTKQPADKLEGSIKVTAGERDRFDVQGMLNVPLSETLAARVSFAKKSRDGYVHRIIDNTYVGGGDSTTLRGQLRWQPTSRLDIGLSADLIRTSDNGQPSTSTNFSPTDLYPAALYAVAIPGDPAPSPTAYNSLRAVAPLSVSPSGYTNAASDFAFYYGQTRGNYEIYGGLLPDVNKFKSYGLTGTIAYELTDNLTVKSLTGYRDISQIQNQDWDRTPIPLVQLNDTTEIEYLTQELQLNGSFFDNRFKWVAGAFYYWDDSTNTRRRFDPSAGANSAFMGDVGKGSFESKHIVTKSLALFTQGTFSLTDALSVTAGVRWGEDRKTFTSFREGRGQVCLSGGAPVAAVGTPASCPAGSVSTPSAQTVSGKWSSVSPRFSIDYRWSPEVMTYISAAKGYKGGGFNDGIQTRCYRSPLPNCGLNEYLPENLWTYEAGIRTDLFDRRVRLNITAFLTKYKDQQIQLADPGPPPLVYTVNGDSTVKGFEAEFLARPTQNLVLKASVGYVDASYDKDIRGASGAVAVTSAVPFYRSPKWSYTLGASYTVPMGESGDVAFDFNYGWKDKQLSYPSPTNFVTLPSYGLLNGRISFEAAAGWSVAVFGNNLTNKYYLTGGFDPSGPSNKPTPGLTGVAHDRVFGFTMLDIGRPRELGVELAYKF</sequence>
<evidence type="ECO:0000256" key="2">
    <source>
        <dbReference type="ARBA" id="ARBA00022448"/>
    </source>
</evidence>
<evidence type="ECO:0000256" key="6">
    <source>
        <dbReference type="ARBA" id="ARBA00023004"/>
    </source>
</evidence>
<dbReference type="InterPro" id="IPR000531">
    <property type="entry name" value="Beta-barrel_TonB"/>
</dbReference>
<reference evidence="16 17" key="1">
    <citation type="submission" date="2024-03" db="EMBL/GenBank/DDBJ databases">
        <authorList>
            <person name="Jo J.-H."/>
        </authorList>
    </citation>
    <scope>NUCLEOTIDE SEQUENCE [LARGE SCALE GENOMIC DNA]</scope>
    <source>
        <strain evidence="16 17">AS3R-12</strain>
    </source>
</reference>
<comment type="similarity">
    <text evidence="11 12">Belongs to the TonB-dependent receptor family.</text>
</comment>
<dbReference type="EMBL" id="JBBHJY010000013">
    <property type="protein sequence ID" value="MEJ6012037.1"/>
    <property type="molecule type" value="Genomic_DNA"/>
</dbReference>
<dbReference type="InterPro" id="IPR039426">
    <property type="entry name" value="TonB-dep_rcpt-like"/>
</dbReference>
<evidence type="ECO:0000256" key="3">
    <source>
        <dbReference type="ARBA" id="ARBA00022452"/>
    </source>
</evidence>
<comment type="caution">
    <text evidence="16">The sequence shown here is derived from an EMBL/GenBank/DDBJ whole genome shotgun (WGS) entry which is preliminary data.</text>
</comment>
<keyword evidence="8 12" id="KW-0798">TonB box</keyword>
<keyword evidence="9 11" id="KW-0472">Membrane</keyword>
<dbReference type="InterPro" id="IPR012910">
    <property type="entry name" value="Plug_dom"/>
</dbReference>
<accession>A0ABU8SDQ0</accession>